<organism evidence="2 3">
    <name type="scientific">Toxocara canis</name>
    <name type="common">Canine roundworm</name>
    <dbReference type="NCBI Taxonomy" id="6265"/>
    <lineage>
        <taxon>Eukaryota</taxon>
        <taxon>Metazoa</taxon>
        <taxon>Ecdysozoa</taxon>
        <taxon>Nematoda</taxon>
        <taxon>Chromadorea</taxon>
        <taxon>Rhabditida</taxon>
        <taxon>Spirurina</taxon>
        <taxon>Ascaridomorpha</taxon>
        <taxon>Ascaridoidea</taxon>
        <taxon>Toxocaridae</taxon>
        <taxon>Toxocara</taxon>
    </lineage>
</organism>
<keyword evidence="1" id="KW-0472">Membrane</keyword>
<evidence type="ECO:0000313" key="3">
    <source>
        <dbReference type="WBParaSite" id="TCNE_0000010701-mRNA-1"/>
    </source>
</evidence>
<dbReference type="WBParaSite" id="TCNE_0000010701-mRNA-1">
    <property type="protein sequence ID" value="TCNE_0000010701-mRNA-1"/>
    <property type="gene ID" value="TCNE_0000010701"/>
</dbReference>
<keyword evidence="1" id="KW-1133">Transmembrane helix</keyword>
<reference evidence="3" key="1">
    <citation type="submission" date="2016-06" db="UniProtKB">
        <authorList>
            <consortium name="WormBaseParasite"/>
        </authorList>
    </citation>
    <scope>IDENTIFICATION</scope>
</reference>
<evidence type="ECO:0000313" key="2">
    <source>
        <dbReference type="Proteomes" id="UP000050794"/>
    </source>
</evidence>
<proteinExistence type="predicted"/>
<feature type="transmembrane region" description="Helical" evidence="1">
    <location>
        <begin position="66"/>
        <end position="82"/>
    </location>
</feature>
<keyword evidence="2" id="KW-1185">Reference proteome</keyword>
<dbReference type="Proteomes" id="UP000050794">
    <property type="component" value="Unassembled WGS sequence"/>
</dbReference>
<dbReference type="AlphaFoldDB" id="A0A183TV38"/>
<evidence type="ECO:0000256" key="1">
    <source>
        <dbReference type="SAM" id="Phobius"/>
    </source>
</evidence>
<dbReference type="Gene3D" id="1.20.1070.10">
    <property type="entry name" value="Rhodopsin 7-helix transmembrane proteins"/>
    <property type="match status" value="1"/>
</dbReference>
<feature type="transmembrane region" description="Helical" evidence="1">
    <location>
        <begin position="28"/>
        <end position="54"/>
    </location>
</feature>
<dbReference type="SUPFAM" id="SSF81321">
    <property type="entry name" value="Family A G protein-coupled receptor-like"/>
    <property type="match status" value="1"/>
</dbReference>
<sequence>LLNSLAYFTARKVQPTRSVMLQLRKIRYILVLDLLSCVLVALPNTVSLIAVFVGRLPMSISEPADWLSSINSSINFFVYYVMNNEFKRRVDTVCCVRSKVVSLSQ</sequence>
<accession>A0A183TV38</accession>
<name>A0A183TV38_TOXCA</name>
<keyword evidence="1" id="KW-0812">Transmembrane</keyword>
<protein>
    <submittedName>
        <fullName evidence="3">G_PROTEIN_RECEP_F1_2 domain-containing protein</fullName>
    </submittedName>
</protein>